<dbReference type="Proteomes" id="UP001154282">
    <property type="component" value="Unassembled WGS sequence"/>
</dbReference>
<protein>
    <submittedName>
        <fullName evidence="2">Uncharacterized protein</fullName>
    </submittedName>
</protein>
<keyword evidence="3" id="KW-1185">Reference proteome</keyword>
<feature type="compositionally biased region" description="Polar residues" evidence="1">
    <location>
        <begin position="36"/>
        <end position="49"/>
    </location>
</feature>
<evidence type="ECO:0000313" key="2">
    <source>
        <dbReference type="EMBL" id="CAI0547080.1"/>
    </source>
</evidence>
<dbReference type="AlphaFoldDB" id="A0AAV0QPJ4"/>
<evidence type="ECO:0000256" key="1">
    <source>
        <dbReference type="SAM" id="MobiDB-lite"/>
    </source>
</evidence>
<feature type="compositionally biased region" description="Basic residues" evidence="1">
    <location>
        <begin position="102"/>
        <end position="128"/>
    </location>
</feature>
<dbReference type="EMBL" id="CAMGYJ010000010">
    <property type="protein sequence ID" value="CAI0547080.1"/>
    <property type="molecule type" value="Genomic_DNA"/>
</dbReference>
<feature type="non-terminal residue" evidence="2">
    <location>
        <position position="1"/>
    </location>
</feature>
<organism evidence="2 3">
    <name type="scientific">Linum tenue</name>
    <dbReference type="NCBI Taxonomy" id="586396"/>
    <lineage>
        <taxon>Eukaryota</taxon>
        <taxon>Viridiplantae</taxon>
        <taxon>Streptophyta</taxon>
        <taxon>Embryophyta</taxon>
        <taxon>Tracheophyta</taxon>
        <taxon>Spermatophyta</taxon>
        <taxon>Magnoliopsida</taxon>
        <taxon>eudicotyledons</taxon>
        <taxon>Gunneridae</taxon>
        <taxon>Pentapetalae</taxon>
        <taxon>rosids</taxon>
        <taxon>fabids</taxon>
        <taxon>Malpighiales</taxon>
        <taxon>Linaceae</taxon>
        <taxon>Linum</taxon>
    </lineage>
</organism>
<feature type="region of interest" description="Disordered" evidence="1">
    <location>
        <begin position="198"/>
        <end position="217"/>
    </location>
</feature>
<gene>
    <name evidence="2" type="ORF">LITE_LOCUS44227</name>
</gene>
<reference evidence="2" key="1">
    <citation type="submission" date="2022-08" db="EMBL/GenBank/DDBJ databases">
        <authorList>
            <person name="Gutierrez-Valencia J."/>
        </authorList>
    </citation>
    <scope>NUCLEOTIDE SEQUENCE</scope>
</reference>
<feature type="compositionally biased region" description="Polar residues" evidence="1">
    <location>
        <begin position="61"/>
        <end position="73"/>
    </location>
</feature>
<evidence type="ECO:0000313" key="3">
    <source>
        <dbReference type="Proteomes" id="UP001154282"/>
    </source>
</evidence>
<accession>A0AAV0QPJ4</accession>
<comment type="caution">
    <text evidence="2">The sequence shown here is derived from an EMBL/GenBank/DDBJ whole genome shotgun (WGS) entry which is preliminary data.</text>
</comment>
<name>A0AAV0QPJ4_9ROSI</name>
<sequence length="231" mass="25570">ESLPALRPGSQLRRHVHSPTPATRPKVRTLPRPDLTDSSPLQRHPNQPIQKHLPPPLPAQAITQLFPSGQTPSPDLLPRRRLRDLQPVHNQLPRLLLQRRPPAPRRRRLRRLPPRPRAPPPRRLRRLRGGPPLARLPRRRGRRALAQGPRGLRKLLPDGDQRGRQHSLPCCPPHRGPRVSFVADPRGDAAPRVLRRGGEDRIGGAAGGQRHVGAGDGGSVLGTELAARCGP</sequence>
<feature type="region of interest" description="Disordered" evidence="1">
    <location>
        <begin position="1"/>
        <end position="185"/>
    </location>
</feature>
<proteinExistence type="predicted"/>